<name>A0A6I4RTL4_FRATU</name>
<feature type="transmembrane region" description="Helical" evidence="1">
    <location>
        <begin position="69"/>
        <end position="87"/>
    </location>
</feature>
<dbReference type="EMBL" id="VJEZ01000001">
    <property type="protein sequence ID" value="MWZ39161.1"/>
    <property type="molecule type" value="Genomic_DNA"/>
</dbReference>
<dbReference type="Pfam" id="PF07843">
    <property type="entry name" value="DUF1634"/>
    <property type="match status" value="1"/>
</dbReference>
<keyword evidence="1" id="KW-1133">Transmembrane helix</keyword>
<accession>A0A6I4RTL4</accession>
<proteinExistence type="predicted"/>
<evidence type="ECO:0000256" key="1">
    <source>
        <dbReference type="SAM" id="Phobius"/>
    </source>
</evidence>
<dbReference type="InterPro" id="IPR012861">
    <property type="entry name" value="DUF1634"/>
</dbReference>
<feature type="transmembrane region" description="Helical" evidence="1">
    <location>
        <begin position="12"/>
        <end position="34"/>
    </location>
</feature>
<protein>
    <submittedName>
        <fullName evidence="2">DUF1634 domain-containing protein</fullName>
    </submittedName>
</protein>
<reference evidence="2 3" key="1">
    <citation type="submission" date="2019-06" db="EMBL/GenBank/DDBJ databases">
        <title>Phylogeography and genetic diversity of Francisella tularensis subsp. holarctica in France (1947-2018).</title>
        <authorList>
            <person name="Kevin M."/>
            <person name="Madani N."/>
            <person name="Maurin M."/>
        </authorList>
    </citation>
    <scope>NUCLEOTIDE SEQUENCE [LARGE SCALE GENOMIC DNA]</scope>
    <source>
        <strain evidence="2 3">ATCC 15482</strain>
    </source>
</reference>
<dbReference type="RefSeq" id="WP_011733654.1">
    <property type="nucleotide sequence ID" value="NZ_VJEZ01000001.1"/>
</dbReference>
<dbReference type="AlphaFoldDB" id="A0A6I4RTL4"/>
<evidence type="ECO:0000313" key="2">
    <source>
        <dbReference type="EMBL" id="MWZ39161.1"/>
    </source>
</evidence>
<sequence length="88" mass="9936">MIKENVIYKALKLNLFVAILFIIIGALNAFIGNYSVTKSIISIGILLIIISPLLRIFLELIFFIKEKNYTYVLVCIILFVIIAISVVC</sequence>
<dbReference type="Proteomes" id="UP000469081">
    <property type="component" value="Unassembled WGS sequence"/>
</dbReference>
<keyword evidence="1" id="KW-0812">Transmembrane</keyword>
<keyword evidence="1" id="KW-0472">Membrane</keyword>
<comment type="caution">
    <text evidence="2">The sequence shown here is derived from an EMBL/GenBank/DDBJ whole genome shotgun (WGS) entry which is preliminary data.</text>
</comment>
<organism evidence="2 3">
    <name type="scientific">Francisella tularensis</name>
    <dbReference type="NCBI Taxonomy" id="263"/>
    <lineage>
        <taxon>Bacteria</taxon>
        <taxon>Pseudomonadati</taxon>
        <taxon>Pseudomonadota</taxon>
        <taxon>Gammaproteobacteria</taxon>
        <taxon>Thiotrichales</taxon>
        <taxon>Francisellaceae</taxon>
        <taxon>Francisella</taxon>
    </lineage>
</organism>
<feature type="transmembrane region" description="Helical" evidence="1">
    <location>
        <begin position="40"/>
        <end position="62"/>
    </location>
</feature>
<evidence type="ECO:0000313" key="3">
    <source>
        <dbReference type="Proteomes" id="UP000469081"/>
    </source>
</evidence>
<gene>
    <name evidence="2" type="ORF">FNC33_01145</name>
</gene>